<dbReference type="InParanoid" id="A0A0G4FI32"/>
<evidence type="ECO:0000313" key="1">
    <source>
        <dbReference type="EMBL" id="CEM13154.1"/>
    </source>
</evidence>
<dbReference type="AlphaFoldDB" id="A0A0G4FI32"/>
<gene>
    <name evidence="1" type="ORF">Vbra_1377</name>
</gene>
<name>A0A0G4FI32_VITBC</name>
<dbReference type="Proteomes" id="UP000041254">
    <property type="component" value="Unassembled WGS sequence"/>
</dbReference>
<accession>A0A0G4FI32</accession>
<organism evidence="1 2">
    <name type="scientific">Vitrella brassicaformis (strain CCMP3155)</name>
    <dbReference type="NCBI Taxonomy" id="1169540"/>
    <lineage>
        <taxon>Eukaryota</taxon>
        <taxon>Sar</taxon>
        <taxon>Alveolata</taxon>
        <taxon>Colpodellida</taxon>
        <taxon>Vitrellaceae</taxon>
        <taxon>Vitrella</taxon>
    </lineage>
</organism>
<dbReference type="EMBL" id="CDMY01000444">
    <property type="protein sequence ID" value="CEM13154.1"/>
    <property type="molecule type" value="Genomic_DNA"/>
</dbReference>
<evidence type="ECO:0000313" key="2">
    <source>
        <dbReference type="Proteomes" id="UP000041254"/>
    </source>
</evidence>
<keyword evidence="2" id="KW-1185">Reference proteome</keyword>
<protein>
    <submittedName>
        <fullName evidence="1">Uncharacterized protein</fullName>
    </submittedName>
</protein>
<proteinExistence type="predicted"/>
<dbReference type="VEuPathDB" id="CryptoDB:Vbra_1377"/>
<sequence>MDYWCSRRREGYCRPSTECCHISSVGYTCERALGRPYVTESGEYGRFHRYEAPRGLSPESPRRERAPPPVWLRCRSKGRVWGWMDEEAARLARRVARGLLGDNGVDGFEDDCSGFCRDDVHCHEPPVADPERRAAMMARHDRIDTQRRRMEVQRRLTHGFRREIQRRCAVLSATKSRA</sequence>
<reference evidence="1 2" key="1">
    <citation type="submission" date="2014-11" db="EMBL/GenBank/DDBJ databases">
        <authorList>
            <person name="Zhu J."/>
            <person name="Qi W."/>
            <person name="Song R."/>
        </authorList>
    </citation>
    <scope>NUCLEOTIDE SEQUENCE [LARGE SCALE GENOMIC DNA]</scope>
</reference>